<comment type="caution">
    <text evidence="4">The sequence shown here is derived from an EMBL/GenBank/DDBJ whole genome shotgun (WGS) entry which is preliminary data.</text>
</comment>
<reference evidence="4 5" key="1">
    <citation type="submission" date="2024-09" db="EMBL/GenBank/DDBJ databases">
        <title>Paenibacillus zeirhizospherea sp. nov., isolated from surface of the maize (Zea mays) roots in a horticulture field, Hungary.</title>
        <authorList>
            <person name="Marton D."/>
            <person name="Farkas M."/>
            <person name="Bedics A."/>
            <person name="Toth E."/>
            <person name="Tancsics A."/>
            <person name="Boka K."/>
            <person name="Maroti G."/>
            <person name="Kriszt B."/>
            <person name="Cserhati M."/>
        </authorList>
    </citation>
    <scope>NUCLEOTIDE SEQUENCE [LARGE SCALE GENOMIC DNA]</scope>
    <source>
        <strain evidence="4 5">KCTC 33519</strain>
    </source>
</reference>
<dbReference type="EC" id="2.3.-.-" evidence="4"/>
<evidence type="ECO:0000256" key="1">
    <source>
        <dbReference type="ARBA" id="ARBA00022679"/>
    </source>
</evidence>
<dbReference type="InterPro" id="IPR000182">
    <property type="entry name" value="GNAT_dom"/>
</dbReference>
<dbReference type="Proteomes" id="UP001580346">
    <property type="component" value="Unassembled WGS sequence"/>
</dbReference>
<proteinExistence type="predicted"/>
<organism evidence="4 5">
    <name type="scientific">Paenibacillus enshidis</name>
    <dbReference type="NCBI Taxonomy" id="1458439"/>
    <lineage>
        <taxon>Bacteria</taxon>
        <taxon>Bacillati</taxon>
        <taxon>Bacillota</taxon>
        <taxon>Bacilli</taxon>
        <taxon>Bacillales</taxon>
        <taxon>Paenibacillaceae</taxon>
        <taxon>Paenibacillus</taxon>
    </lineage>
</organism>
<sequence length="170" mass="19301">MLRKAKESHLPEILDIYNDAIMNTTAVYTYKPQTLENRMRWFHDKQESGFPVIVLEDGGQAMGFATYGPFRPWPAYKYTAEHSVYVHKDYRRRGAGKLLIQEIIKLAEANGYATLIAGIDAANEGSIVLHEKLGFTHSGTIRKAGYKFGNWLDLAFYQLDLTGPQQPTED</sequence>
<dbReference type="PANTHER" id="PTHR43072">
    <property type="entry name" value="N-ACETYLTRANSFERASE"/>
    <property type="match status" value="1"/>
</dbReference>
<dbReference type="SUPFAM" id="SSF55729">
    <property type="entry name" value="Acyl-CoA N-acyltransferases (Nat)"/>
    <property type="match status" value="1"/>
</dbReference>
<feature type="domain" description="N-acetyltransferase" evidence="3">
    <location>
        <begin position="1"/>
        <end position="157"/>
    </location>
</feature>
<evidence type="ECO:0000256" key="2">
    <source>
        <dbReference type="ARBA" id="ARBA00023315"/>
    </source>
</evidence>
<dbReference type="RefSeq" id="WP_375355911.1">
    <property type="nucleotide sequence ID" value="NZ_JBHHMI010000011.1"/>
</dbReference>
<dbReference type="Gene3D" id="3.40.630.30">
    <property type="match status" value="1"/>
</dbReference>
<dbReference type="PROSITE" id="PS51186">
    <property type="entry name" value="GNAT"/>
    <property type="match status" value="1"/>
</dbReference>
<name>A0ABV5AWU5_9BACL</name>
<keyword evidence="5" id="KW-1185">Reference proteome</keyword>
<dbReference type="GO" id="GO:0016746">
    <property type="term" value="F:acyltransferase activity"/>
    <property type="evidence" value="ECO:0007669"/>
    <property type="project" value="UniProtKB-KW"/>
</dbReference>
<accession>A0ABV5AWU5</accession>
<keyword evidence="1 4" id="KW-0808">Transferase</keyword>
<evidence type="ECO:0000259" key="3">
    <source>
        <dbReference type="PROSITE" id="PS51186"/>
    </source>
</evidence>
<dbReference type="EMBL" id="JBHHMI010000011">
    <property type="protein sequence ID" value="MFB5267879.1"/>
    <property type="molecule type" value="Genomic_DNA"/>
</dbReference>
<protein>
    <submittedName>
        <fullName evidence="4">GNAT family N-acetyltransferase</fullName>
        <ecNumber evidence="4">2.3.-.-</ecNumber>
    </submittedName>
</protein>
<dbReference type="PANTHER" id="PTHR43072:SF23">
    <property type="entry name" value="UPF0039 PROTEIN C11D3.02C"/>
    <property type="match status" value="1"/>
</dbReference>
<dbReference type="InterPro" id="IPR016181">
    <property type="entry name" value="Acyl_CoA_acyltransferase"/>
</dbReference>
<dbReference type="Pfam" id="PF00583">
    <property type="entry name" value="Acetyltransf_1"/>
    <property type="match status" value="1"/>
</dbReference>
<evidence type="ECO:0000313" key="5">
    <source>
        <dbReference type="Proteomes" id="UP001580346"/>
    </source>
</evidence>
<dbReference type="CDD" id="cd04301">
    <property type="entry name" value="NAT_SF"/>
    <property type="match status" value="1"/>
</dbReference>
<evidence type="ECO:0000313" key="4">
    <source>
        <dbReference type="EMBL" id="MFB5267879.1"/>
    </source>
</evidence>
<keyword evidence="2 4" id="KW-0012">Acyltransferase</keyword>
<gene>
    <name evidence="4" type="ORF">ACE41H_14010</name>
</gene>